<dbReference type="KEGG" id="dko:I596_1286"/>
<dbReference type="EMBL" id="CP015249">
    <property type="protein sequence ID" value="ANB17316.1"/>
    <property type="molecule type" value="Genomic_DNA"/>
</dbReference>
<evidence type="ECO:0000313" key="1">
    <source>
        <dbReference type="EMBL" id="ANB17316.1"/>
    </source>
</evidence>
<protein>
    <submittedName>
        <fullName evidence="1">Uncharacterized protein</fullName>
    </submittedName>
</protein>
<keyword evidence="2" id="KW-1185">Reference proteome</keyword>
<evidence type="ECO:0000313" key="2">
    <source>
        <dbReference type="Proteomes" id="UP000076830"/>
    </source>
</evidence>
<accession>A0A167GRT0</accession>
<name>A0A167GRT0_9GAMM</name>
<dbReference type="AlphaFoldDB" id="A0A167GRT0"/>
<sequence length="47" mass="4883">MRPGRACPAGGLATRRLLREMTIGRERPGALGVPLRRAGPAVNGAMA</sequence>
<reference evidence="1 2" key="1">
    <citation type="submission" date="2016-04" db="EMBL/GenBank/DDBJ databases">
        <title>Complete genome sequence of Dokdonella koreensis DS-123T.</title>
        <authorList>
            <person name="Kim J.F."/>
            <person name="Lee H."/>
            <person name="Kwak M.-J."/>
        </authorList>
    </citation>
    <scope>NUCLEOTIDE SEQUENCE [LARGE SCALE GENOMIC DNA]</scope>
    <source>
        <strain evidence="1 2">DS-123</strain>
    </source>
</reference>
<organism evidence="1 2">
    <name type="scientific">Dokdonella koreensis DS-123</name>
    <dbReference type="NCBI Taxonomy" id="1300342"/>
    <lineage>
        <taxon>Bacteria</taxon>
        <taxon>Pseudomonadati</taxon>
        <taxon>Pseudomonadota</taxon>
        <taxon>Gammaproteobacteria</taxon>
        <taxon>Lysobacterales</taxon>
        <taxon>Rhodanobacteraceae</taxon>
        <taxon>Dokdonella</taxon>
    </lineage>
</organism>
<gene>
    <name evidence="1" type="ORF">I596_1286</name>
</gene>
<dbReference type="Proteomes" id="UP000076830">
    <property type="component" value="Chromosome"/>
</dbReference>
<dbReference type="STRING" id="1300342.I596_1286"/>
<proteinExistence type="predicted"/>